<keyword evidence="3" id="KW-1185">Reference proteome</keyword>
<proteinExistence type="predicted"/>
<dbReference type="InterPro" id="IPR026960">
    <property type="entry name" value="RVT-Znf"/>
</dbReference>
<dbReference type="InParanoid" id="A0A1Q3BV13"/>
<dbReference type="PANTHER" id="PTHR33116">
    <property type="entry name" value="REVERSE TRANSCRIPTASE ZINC-BINDING DOMAIN-CONTAINING PROTEIN-RELATED-RELATED"/>
    <property type="match status" value="1"/>
</dbReference>
<dbReference type="OrthoDB" id="1748554at2759"/>
<evidence type="ECO:0000259" key="1">
    <source>
        <dbReference type="Pfam" id="PF13966"/>
    </source>
</evidence>
<sequence length="311" mass="35783">GELPVRYLGVPLVSIKLGQKDCQALIESIMQRVKAWASNYLSFSGQLQLILATLVSIQVFRCRTFILPVSMVKKCESILRSFLWFGLGWEIVTKKESMWVRWCDMVLLKDKSFWAVKITAASSWCWRNVLRLMECLARNLVYSIGDGRATALWLDPWINGEALITKYGTRVANDVDISLHAKVSAVIANRQWAWLRNSWDLWEIDTLVQRICIEEGPNAIHWGSKGKTFSCKAAWQGVRHILPKVAVDIVWFPDCIPKHSFYFWLTFHHAHRTTDKLRTYGVVADNQCMFRYGGLESIDHLFFGCKFTTGV</sequence>
<dbReference type="Proteomes" id="UP000187406">
    <property type="component" value="Unassembled WGS sequence"/>
</dbReference>
<reference evidence="3" key="1">
    <citation type="submission" date="2016-04" db="EMBL/GenBank/DDBJ databases">
        <title>Cephalotus genome sequencing.</title>
        <authorList>
            <person name="Fukushima K."/>
            <person name="Hasebe M."/>
            <person name="Fang X."/>
        </authorList>
    </citation>
    <scope>NUCLEOTIDE SEQUENCE [LARGE SCALE GENOMIC DNA]</scope>
    <source>
        <strain evidence="3">cv. St1</strain>
    </source>
</reference>
<evidence type="ECO:0000313" key="2">
    <source>
        <dbReference type="EMBL" id="GAV71623.1"/>
    </source>
</evidence>
<dbReference type="Pfam" id="PF13966">
    <property type="entry name" value="zf-RVT"/>
    <property type="match status" value="1"/>
</dbReference>
<dbReference type="STRING" id="3775.A0A1Q3BV13"/>
<dbReference type="EMBL" id="BDDD01000929">
    <property type="protein sequence ID" value="GAV71623.1"/>
    <property type="molecule type" value="Genomic_DNA"/>
</dbReference>
<name>A0A1Q3BV13_CEPFO</name>
<gene>
    <name evidence="2" type="ORF">CFOL_v3_15113</name>
</gene>
<feature type="domain" description="Reverse transcriptase zinc-binding" evidence="1">
    <location>
        <begin position="229"/>
        <end position="309"/>
    </location>
</feature>
<feature type="non-terminal residue" evidence="2">
    <location>
        <position position="311"/>
    </location>
</feature>
<accession>A0A1Q3BV13</accession>
<dbReference type="AlphaFoldDB" id="A0A1Q3BV13"/>
<protein>
    <submittedName>
        <fullName evidence="2">Zf-RVT domain-containing protein</fullName>
    </submittedName>
</protein>
<evidence type="ECO:0000313" key="3">
    <source>
        <dbReference type="Proteomes" id="UP000187406"/>
    </source>
</evidence>
<organism evidence="2 3">
    <name type="scientific">Cephalotus follicularis</name>
    <name type="common">Albany pitcher plant</name>
    <dbReference type="NCBI Taxonomy" id="3775"/>
    <lineage>
        <taxon>Eukaryota</taxon>
        <taxon>Viridiplantae</taxon>
        <taxon>Streptophyta</taxon>
        <taxon>Embryophyta</taxon>
        <taxon>Tracheophyta</taxon>
        <taxon>Spermatophyta</taxon>
        <taxon>Magnoliopsida</taxon>
        <taxon>eudicotyledons</taxon>
        <taxon>Gunneridae</taxon>
        <taxon>Pentapetalae</taxon>
        <taxon>rosids</taxon>
        <taxon>fabids</taxon>
        <taxon>Oxalidales</taxon>
        <taxon>Cephalotaceae</taxon>
        <taxon>Cephalotus</taxon>
    </lineage>
</organism>
<feature type="non-terminal residue" evidence="2">
    <location>
        <position position="1"/>
    </location>
</feature>
<dbReference type="PANTHER" id="PTHR33116:SF76">
    <property type="entry name" value="DUF4283 DOMAIN-CONTAINING PROTEIN"/>
    <property type="match status" value="1"/>
</dbReference>
<comment type="caution">
    <text evidence="2">The sequence shown here is derived from an EMBL/GenBank/DDBJ whole genome shotgun (WGS) entry which is preliminary data.</text>
</comment>